<keyword evidence="4" id="KW-1185">Reference proteome</keyword>
<dbReference type="eggNOG" id="KOG4197">
    <property type="taxonomic scope" value="Eukaryota"/>
</dbReference>
<sequence length="133" mass="15075">MRAHHQTGVWLPVIGIPHAERRLGIPYRFLFSIPYSTLIDFCFFHRYCTAGLAAAILMQNLSRISMAATAYSNGVKPDVVTYTILMKALIRVDKFHKVPAVYEEMILSGCTPDRKARAMLRSALRYIKQAVKS</sequence>
<dbReference type="InterPro" id="IPR011990">
    <property type="entry name" value="TPR-like_helical_dom_sf"/>
</dbReference>
<dbReference type="Gramene" id="KJB64293">
    <property type="protein sequence ID" value="KJB64293"/>
    <property type="gene ID" value="B456_010G041000"/>
</dbReference>
<evidence type="ECO:0000313" key="3">
    <source>
        <dbReference type="EMBL" id="KJB64293.1"/>
    </source>
</evidence>
<organism evidence="3 4">
    <name type="scientific">Gossypium raimondii</name>
    <name type="common">Peruvian cotton</name>
    <name type="synonym">Gossypium klotzschianum subsp. raimondii</name>
    <dbReference type="NCBI Taxonomy" id="29730"/>
    <lineage>
        <taxon>Eukaryota</taxon>
        <taxon>Viridiplantae</taxon>
        <taxon>Streptophyta</taxon>
        <taxon>Embryophyta</taxon>
        <taxon>Tracheophyta</taxon>
        <taxon>Spermatophyta</taxon>
        <taxon>Magnoliopsida</taxon>
        <taxon>eudicotyledons</taxon>
        <taxon>Gunneridae</taxon>
        <taxon>Pentapetalae</taxon>
        <taxon>rosids</taxon>
        <taxon>malvids</taxon>
        <taxon>Malvales</taxon>
        <taxon>Malvaceae</taxon>
        <taxon>Malvoideae</taxon>
        <taxon>Gossypium</taxon>
    </lineage>
</organism>
<evidence type="ECO:0000256" key="2">
    <source>
        <dbReference type="PROSITE-ProRule" id="PRU00708"/>
    </source>
</evidence>
<evidence type="ECO:0000256" key="1">
    <source>
        <dbReference type="ARBA" id="ARBA00022737"/>
    </source>
</evidence>
<evidence type="ECO:0000313" key="4">
    <source>
        <dbReference type="Proteomes" id="UP000032304"/>
    </source>
</evidence>
<dbReference type="Pfam" id="PF13041">
    <property type="entry name" value="PPR_2"/>
    <property type="match status" value="1"/>
</dbReference>
<dbReference type="InterPro" id="IPR002885">
    <property type="entry name" value="PPR_rpt"/>
</dbReference>
<name>A0A0D2SMD5_GOSRA</name>
<proteinExistence type="predicted"/>
<accession>A0A0D2SMD5</accession>
<keyword evidence="1" id="KW-0677">Repeat</keyword>
<reference evidence="3 4" key="1">
    <citation type="journal article" date="2012" name="Nature">
        <title>Repeated polyploidization of Gossypium genomes and the evolution of spinnable cotton fibres.</title>
        <authorList>
            <person name="Paterson A.H."/>
            <person name="Wendel J.F."/>
            <person name="Gundlach H."/>
            <person name="Guo H."/>
            <person name="Jenkins J."/>
            <person name="Jin D."/>
            <person name="Llewellyn D."/>
            <person name="Showmaker K.C."/>
            <person name="Shu S."/>
            <person name="Udall J."/>
            <person name="Yoo M.J."/>
            <person name="Byers R."/>
            <person name="Chen W."/>
            <person name="Doron-Faigenboim A."/>
            <person name="Duke M.V."/>
            <person name="Gong L."/>
            <person name="Grimwood J."/>
            <person name="Grover C."/>
            <person name="Grupp K."/>
            <person name="Hu G."/>
            <person name="Lee T.H."/>
            <person name="Li J."/>
            <person name="Lin L."/>
            <person name="Liu T."/>
            <person name="Marler B.S."/>
            <person name="Page J.T."/>
            <person name="Roberts A.W."/>
            <person name="Romanel E."/>
            <person name="Sanders W.S."/>
            <person name="Szadkowski E."/>
            <person name="Tan X."/>
            <person name="Tang H."/>
            <person name="Xu C."/>
            <person name="Wang J."/>
            <person name="Wang Z."/>
            <person name="Zhang D."/>
            <person name="Zhang L."/>
            <person name="Ashrafi H."/>
            <person name="Bedon F."/>
            <person name="Bowers J.E."/>
            <person name="Brubaker C.L."/>
            <person name="Chee P.W."/>
            <person name="Das S."/>
            <person name="Gingle A.R."/>
            <person name="Haigler C.H."/>
            <person name="Harker D."/>
            <person name="Hoffmann L.V."/>
            <person name="Hovav R."/>
            <person name="Jones D.C."/>
            <person name="Lemke C."/>
            <person name="Mansoor S."/>
            <person name="ur Rahman M."/>
            <person name="Rainville L.N."/>
            <person name="Rambani A."/>
            <person name="Reddy U.K."/>
            <person name="Rong J.K."/>
            <person name="Saranga Y."/>
            <person name="Scheffler B.E."/>
            <person name="Scheffler J.A."/>
            <person name="Stelly D.M."/>
            <person name="Triplett B.A."/>
            <person name="Van Deynze A."/>
            <person name="Vaslin M.F."/>
            <person name="Waghmare V.N."/>
            <person name="Walford S.A."/>
            <person name="Wright R.J."/>
            <person name="Zaki E.A."/>
            <person name="Zhang T."/>
            <person name="Dennis E.S."/>
            <person name="Mayer K.F."/>
            <person name="Peterson D.G."/>
            <person name="Rokhsar D.S."/>
            <person name="Wang X."/>
            <person name="Schmutz J."/>
        </authorList>
    </citation>
    <scope>NUCLEOTIDE SEQUENCE [LARGE SCALE GENOMIC DNA]</scope>
</reference>
<evidence type="ECO:0008006" key="5">
    <source>
        <dbReference type="Google" id="ProtNLM"/>
    </source>
</evidence>
<dbReference type="EMBL" id="CM001749">
    <property type="protein sequence ID" value="KJB64293.1"/>
    <property type="molecule type" value="Genomic_DNA"/>
</dbReference>
<dbReference type="AlphaFoldDB" id="A0A0D2SMD5"/>
<dbReference type="Gene3D" id="1.25.40.10">
    <property type="entry name" value="Tetratricopeptide repeat domain"/>
    <property type="match status" value="1"/>
</dbReference>
<dbReference type="NCBIfam" id="TIGR00756">
    <property type="entry name" value="PPR"/>
    <property type="match status" value="1"/>
</dbReference>
<gene>
    <name evidence="3" type="ORF">B456_010G041000</name>
</gene>
<feature type="repeat" description="PPR" evidence="2">
    <location>
        <begin position="78"/>
        <end position="112"/>
    </location>
</feature>
<dbReference type="STRING" id="29730.A0A0D2SMD5"/>
<dbReference type="PROSITE" id="PS51375">
    <property type="entry name" value="PPR"/>
    <property type="match status" value="1"/>
</dbReference>
<protein>
    <recommendedName>
        <fullName evidence="5">Pentacotripeptide-repeat region of PRORP domain-containing protein</fullName>
    </recommendedName>
</protein>
<dbReference type="Proteomes" id="UP000032304">
    <property type="component" value="Chromosome 10"/>
</dbReference>